<evidence type="ECO:0000256" key="9">
    <source>
        <dbReference type="PROSITE-ProRule" id="PRU00192"/>
    </source>
</evidence>
<dbReference type="AlphaFoldDB" id="A0A2I2YUF6"/>
<evidence type="ECO:0000259" key="10">
    <source>
        <dbReference type="PROSITE" id="PS50002"/>
    </source>
</evidence>
<dbReference type="InterPro" id="IPR001452">
    <property type="entry name" value="SH3_domain"/>
</dbReference>
<evidence type="ECO:0000256" key="7">
    <source>
        <dbReference type="ARBA" id="ARBA00040331"/>
    </source>
</evidence>
<dbReference type="Proteomes" id="UP000001519">
    <property type="component" value="Chromosome 9"/>
</dbReference>
<dbReference type="Pfam" id="PF03114">
    <property type="entry name" value="BAR"/>
    <property type="match status" value="1"/>
</dbReference>
<proteinExistence type="inferred from homology"/>
<dbReference type="InterPro" id="IPR035640">
    <property type="entry name" value="Endophilin_B2_SH3"/>
</dbReference>
<dbReference type="SMART" id="SM00721">
    <property type="entry name" value="BAR"/>
    <property type="match status" value="1"/>
</dbReference>
<dbReference type="EMBL" id="CABD030066990">
    <property type="status" value="NOT_ANNOTATED_CDS"/>
    <property type="molecule type" value="Genomic_DNA"/>
</dbReference>
<dbReference type="Gene3D" id="2.30.30.40">
    <property type="entry name" value="SH3 Domains"/>
    <property type="match status" value="1"/>
</dbReference>
<accession>A0A2I2YUF6</accession>
<dbReference type="Gene3D" id="1.20.1270.60">
    <property type="entry name" value="Arfaptin homology (AH) domain/BAR domain"/>
    <property type="match status" value="1"/>
</dbReference>
<reference evidence="12" key="3">
    <citation type="submission" date="2025-08" db="UniProtKB">
        <authorList>
            <consortium name="Ensembl"/>
        </authorList>
    </citation>
    <scope>IDENTIFICATION</scope>
</reference>
<evidence type="ECO:0000256" key="5">
    <source>
        <dbReference type="ARBA" id="ARBA00023054"/>
    </source>
</evidence>
<evidence type="ECO:0000256" key="4">
    <source>
        <dbReference type="ARBA" id="ARBA00022490"/>
    </source>
</evidence>
<comment type="subcellular location">
    <subcellularLocation>
        <location evidence="1">Cytoplasm</location>
    </subcellularLocation>
</comment>
<keyword evidence="13" id="KW-1185">Reference proteome</keyword>
<dbReference type="GO" id="GO:0005737">
    <property type="term" value="C:cytoplasm"/>
    <property type="evidence" value="ECO:0007669"/>
    <property type="project" value="UniProtKB-SubCell"/>
</dbReference>
<dbReference type="SUPFAM" id="SSF103657">
    <property type="entry name" value="BAR/IMD domain-like"/>
    <property type="match status" value="1"/>
</dbReference>
<dbReference type="SUPFAM" id="SSF50044">
    <property type="entry name" value="SH3-domain"/>
    <property type="match status" value="1"/>
</dbReference>
<dbReference type="EMBL" id="CABD030066992">
    <property type="status" value="NOT_ANNOTATED_CDS"/>
    <property type="molecule type" value="Genomic_DNA"/>
</dbReference>
<dbReference type="EMBL" id="CABD030066991">
    <property type="status" value="NOT_ANNOTATED_CDS"/>
    <property type="molecule type" value="Genomic_DNA"/>
</dbReference>
<organism evidence="12 13">
    <name type="scientific">Gorilla gorilla gorilla</name>
    <name type="common">Western lowland gorilla</name>
    <dbReference type="NCBI Taxonomy" id="9595"/>
    <lineage>
        <taxon>Eukaryota</taxon>
        <taxon>Metazoa</taxon>
        <taxon>Chordata</taxon>
        <taxon>Craniata</taxon>
        <taxon>Vertebrata</taxon>
        <taxon>Euteleostomi</taxon>
        <taxon>Mammalia</taxon>
        <taxon>Eutheria</taxon>
        <taxon>Euarchontoglires</taxon>
        <taxon>Primates</taxon>
        <taxon>Haplorrhini</taxon>
        <taxon>Catarrhini</taxon>
        <taxon>Hominidae</taxon>
        <taxon>Gorilla</taxon>
    </lineage>
</organism>
<dbReference type="PROSITE" id="PS50002">
    <property type="entry name" value="SH3"/>
    <property type="match status" value="1"/>
</dbReference>
<protein>
    <recommendedName>
        <fullName evidence="7">Endophilin-B2</fullName>
    </recommendedName>
    <alternativeName>
        <fullName evidence="8">SH3 domain-containing GRB2-like protein B2</fullName>
    </alternativeName>
</protein>
<reference evidence="13" key="1">
    <citation type="submission" date="2011-05" db="EMBL/GenBank/DDBJ databases">
        <title>Insights into the evolution of the great apes provided by the gorilla genome.</title>
        <authorList>
            <person name="Scally A."/>
        </authorList>
    </citation>
    <scope>NUCLEOTIDE SEQUENCE [LARGE SCALE GENOMIC DNA]</scope>
</reference>
<dbReference type="InterPro" id="IPR027267">
    <property type="entry name" value="AH/BAR_dom_sf"/>
</dbReference>
<evidence type="ECO:0000313" key="12">
    <source>
        <dbReference type="Ensembl" id="ENSGGOP00000038523.1"/>
    </source>
</evidence>
<dbReference type="PANTHER" id="PTHR14167:SF68">
    <property type="entry name" value="DREBRIN-LIKE PROTEIN-RELATED"/>
    <property type="match status" value="1"/>
</dbReference>
<feature type="domain" description="BAR" evidence="11">
    <location>
        <begin position="24"/>
        <end position="281"/>
    </location>
</feature>
<dbReference type="PANTHER" id="PTHR14167">
    <property type="entry name" value="SH3 DOMAIN-CONTAINING"/>
    <property type="match status" value="1"/>
</dbReference>
<sequence length="389" mass="43165">MDFNMKKLASDAGIFFTRAVQFTEEKFGQAEKTELDAHFENLLARADSTKNWTEKILRQTEVLLQPNPSARVEEFLYEKLDRKVPSRVTNGELLAQYMADAASELGPTTPYGKTLIKVAEAEKQLGAAERDFIHTASISFLTPLRNFLEGDWKTISKERRLLQNRRLDLDACKARLKKAKAAEAKATVGVPAPRCWWVVCGCSWLPCPAQAEQELRVAQTEFDRQAEVTRLLLEGISSTHVNHLRCLHEFVKSQTTYYAQCYRHMLDLQKQLGRFPGTFVGTTEPASPPLSSTSPTTAAATMPVVPSVASLAPPGEASLCLEEVAPPASGTRKARVLYDYEAADSSELALLADELITVYSLPGMDPDWLIGERGNKKGKVPVTYLELLS</sequence>
<evidence type="ECO:0000313" key="13">
    <source>
        <dbReference type="Proteomes" id="UP000001519"/>
    </source>
</evidence>
<evidence type="ECO:0000256" key="2">
    <source>
        <dbReference type="ARBA" id="ARBA00006697"/>
    </source>
</evidence>
<dbReference type="InterPro" id="IPR004148">
    <property type="entry name" value="BAR_dom"/>
</dbReference>
<keyword evidence="4" id="KW-0963">Cytoplasm</keyword>
<dbReference type="PROSITE" id="PS51021">
    <property type="entry name" value="BAR"/>
    <property type="match status" value="1"/>
</dbReference>
<keyword evidence="5" id="KW-0175">Coiled coil</keyword>
<reference evidence="12" key="4">
    <citation type="submission" date="2025-09" db="UniProtKB">
        <authorList>
            <consortium name="Ensembl"/>
        </authorList>
    </citation>
    <scope>IDENTIFICATION</scope>
</reference>
<evidence type="ECO:0000259" key="11">
    <source>
        <dbReference type="PROSITE" id="PS51021"/>
    </source>
</evidence>
<comment type="similarity">
    <text evidence="2">Belongs to the endophilin family.</text>
</comment>
<name>A0A2I2YUF6_GORGO</name>
<evidence type="ECO:0000256" key="1">
    <source>
        <dbReference type="ARBA" id="ARBA00004496"/>
    </source>
</evidence>
<evidence type="ECO:0000256" key="6">
    <source>
        <dbReference type="ARBA" id="ARBA00038771"/>
    </source>
</evidence>
<evidence type="ECO:0000256" key="8">
    <source>
        <dbReference type="ARBA" id="ARBA00042180"/>
    </source>
</evidence>
<keyword evidence="3 9" id="KW-0728">SH3 domain</keyword>
<evidence type="ECO:0000256" key="3">
    <source>
        <dbReference type="ARBA" id="ARBA00022443"/>
    </source>
</evidence>
<dbReference type="CDD" id="cd07617">
    <property type="entry name" value="BAR_Endophilin_B2"/>
    <property type="match status" value="1"/>
</dbReference>
<dbReference type="CDD" id="cd11944">
    <property type="entry name" value="SH3_Endophilin_B2"/>
    <property type="match status" value="1"/>
</dbReference>
<feature type="domain" description="SH3" evidence="10">
    <location>
        <begin position="329"/>
        <end position="389"/>
    </location>
</feature>
<dbReference type="FunFam" id="1.20.1270.60:FF:000017">
    <property type="entry name" value="endophilin-B2 isoform X1"/>
    <property type="match status" value="1"/>
</dbReference>
<dbReference type="Pfam" id="PF14604">
    <property type="entry name" value="SH3_9"/>
    <property type="match status" value="1"/>
</dbReference>
<dbReference type="InterPro" id="IPR050384">
    <property type="entry name" value="Endophilin_SH3RF"/>
</dbReference>
<gene>
    <name evidence="12" type="primary">SH3GLB2</name>
</gene>
<dbReference type="FunFam" id="2.30.30.40:FF:000028">
    <property type="entry name" value="endophilin-B2 isoform X1"/>
    <property type="match status" value="1"/>
</dbReference>
<dbReference type="SMART" id="SM00326">
    <property type="entry name" value="SH3"/>
    <property type="match status" value="1"/>
</dbReference>
<comment type="subunit">
    <text evidence="6">Homodimer, and heterodimer with SH3GLB1.</text>
</comment>
<dbReference type="GeneTree" id="ENSGT00940000155841"/>
<reference evidence="12 13" key="2">
    <citation type="journal article" date="2012" name="Nature">
        <title>Insights into hominid evolution from the gorilla genome sequence.</title>
        <authorList>
            <person name="Scally A."/>
            <person name="Dutheil J.Y."/>
            <person name="Hillier L.W."/>
            <person name="Jordan G.E."/>
            <person name="Goodhead I."/>
            <person name="Herrero J."/>
            <person name="Hobolth A."/>
            <person name="Lappalainen T."/>
            <person name="Mailund T."/>
            <person name="Marques-Bonet T."/>
            <person name="McCarthy S."/>
            <person name="Montgomery S.H."/>
            <person name="Schwalie P.C."/>
            <person name="Tang Y.A."/>
            <person name="Ward M.C."/>
            <person name="Xue Y."/>
            <person name="Yngvadottir B."/>
            <person name="Alkan C."/>
            <person name="Andersen L.N."/>
            <person name="Ayub Q."/>
            <person name="Ball E.V."/>
            <person name="Beal K."/>
            <person name="Bradley B.J."/>
            <person name="Chen Y."/>
            <person name="Clee C.M."/>
            <person name="Fitzgerald S."/>
            <person name="Graves T.A."/>
            <person name="Gu Y."/>
            <person name="Heath P."/>
            <person name="Heger A."/>
            <person name="Karakoc E."/>
            <person name="Kolb-Kokocinski A."/>
            <person name="Laird G.K."/>
            <person name="Lunter G."/>
            <person name="Meader S."/>
            <person name="Mort M."/>
            <person name="Mullikin J.C."/>
            <person name="Munch K."/>
            <person name="O'Connor T.D."/>
            <person name="Phillips A.D."/>
            <person name="Prado-Martinez J."/>
            <person name="Rogers A.S."/>
            <person name="Sajjadian S."/>
            <person name="Schmidt D."/>
            <person name="Shaw K."/>
            <person name="Simpson J.T."/>
            <person name="Stenson P.D."/>
            <person name="Turner D.J."/>
            <person name="Vigilant L."/>
            <person name="Vilella A.J."/>
            <person name="Whitener W."/>
            <person name="Zhu B."/>
            <person name="Cooper D.N."/>
            <person name="de Jong P."/>
            <person name="Dermitzakis E.T."/>
            <person name="Eichler E.E."/>
            <person name="Flicek P."/>
            <person name="Goldman N."/>
            <person name="Mundy N.I."/>
            <person name="Ning Z."/>
            <person name="Odom D.T."/>
            <person name="Ponting C.P."/>
            <person name="Quail M.A."/>
            <person name="Ryder O.A."/>
            <person name="Searle S.M."/>
            <person name="Warren W.C."/>
            <person name="Wilson R.K."/>
            <person name="Schierup M.H."/>
            <person name="Rogers J."/>
            <person name="Tyler-Smith C."/>
            <person name="Durbin R."/>
        </authorList>
    </citation>
    <scope>NUCLEOTIDE SEQUENCE [LARGE SCALE GENOMIC DNA]</scope>
</reference>
<dbReference type="InterPro" id="IPR036028">
    <property type="entry name" value="SH3-like_dom_sf"/>
</dbReference>
<dbReference type="Bgee" id="ENSGGOG00000015310">
    <property type="expression patterns" value="Expressed in frontal cortex and 6 other cell types or tissues"/>
</dbReference>
<dbReference type="Ensembl" id="ENSGGOT00000045404.1">
    <property type="protein sequence ID" value="ENSGGOP00000038523.1"/>
    <property type="gene ID" value="ENSGGOG00000015310.3"/>
</dbReference>